<dbReference type="KEGG" id="this:HZT40_00985"/>
<sequence length="51" mass="5388">MLDFTQAQTGDTTRYREGDKAMLWAGDADASSQVIGGGRDGCDDSVRAHPG</sequence>
<gene>
    <name evidence="2" type="ORF">HZT40_00985</name>
</gene>
<accession>A0A7L6AMS3</accession>
<dbReference type="AlphaFoldDB" id="A0A7L6AMS3"/>
<proteinExistence type="predicted"/>
<evidence type="ECO:0000256" key="1">
    <source>
        <dbReference type="SAM" id="MobiDB-lite"/>
    </source>
</evidence>
<evidence type="ECO:0000313" key="2">
    <source>
        <dbReference type="EMBL" id="QLQ30422.1"/>
    </source>
</evidence>
<reference evidence="2" key="1">
    <citation type="submission" date="2020-06" db="EMBL/GenBank/DDBJ databases">
        <title>Analysis procedures for assessing recovery of high quality, complete, closed genomes from Nanopore long read metagenome sequencing.</title>
        <authorList>
            <person name="Bessarab I."/>
            <person name="Arumugam K."/>
            <person name="Haryono M."/>
            <person name="Liu X."/>
            <person name="Roy S."/>
            <person name="Zuniga-Montanez R.E."/>
            <person name="Qiu G."/>
            <person name="Drautz-Moses D.I."/>
            <person name="Law Y.Y."/>
            <person name="Wuertz S."/>
            <person name="Lauro F.M."/>
            <person name="Huson D.H."/>
            <person name="Williams R.B."/>
        </authorList>
    </citation>
    <scope>NUCLEOTIDE SEQUENCE [LARGE SCALE GENOMIC DNA]</scope>
    <source>
        <strain evidence="2">SSD2</strain>
    </source>
</reference>
<dbReference type="EMBL" id="CP059265">
    <property type="protein sequence ID" value="QLQ30422.1"/>
    <property type="molecule type" value="Genomic_DNA"/>
</dbReference>
<name>A0A7L6AMS3_9GAMM</name>
<feature type="region of interest" description="Disordered" evidence="1">
    <location>
        <begin position="31"/>
        <end position="51"/>
    </location>
</feature>
<feature type="compositionally biased region" description="Basic and acidic residues" evidence="1">
    <location>
        <begin position="40"/>
        <end position="51"/>
    </location>
</feature>
<dbReference type="Proteomes" id="UP000510621">
    <property type="component" value="Chromosome"/>
</dbReference>
<organism evidence="2 3">
    <name type="scientific">Candidatus Thiothrix singaporensis</name>
    <dbReference type="NCBI Taxonomy" id="2799669"/>
    <lineage>
        <taxon>Bacteria</taxon>
        <taxon>Pseudomonadati</taxon>
        <taxon>Pseudomonadota</taxon>
        <taxon>Gammaproteobacteria</taxon>
        <taxon>Thiotrichales</taxon>
        <taxon>Thiotrichaceae</taxon>
        <taxon>Thiothrix</taxon>
    </lineage>
</organism>
<protein>
    <submittedName>
        <fullName evidence="2">Uncharacterized protein</fullName>
    </submittedName>
</protein>
<evidence type="ECO:0000313" key="3">
    <source>
        <dbReference type="Proteomes" id="UP000510621"/>
    </source>
</evidence>
<keyword evidence="3" id="KW-1185">Reference proteome</keyword>